<name>A0A1E3RV25_9MYCO</name>
<dbReference type="EMBL" id="MIGZ01000060">
    <property type="protein sequence ID" value="ODQ93710.1"/>
    <property type="molecule type" value="Genomic_DNA"/>
</dbReference>
<dbReference type="AlphaFoldDB" id="A0A1E3RV25"/>
<dbReference type="Proteomes" id="UP000094243">
    <property type="component" value="Unassembled WGS sequence"/>
</dbReference>
<dbReference type="OrthoDB" id="9946681at2"/>
<proteinExistence type="predicted"/>
<evidence type="ECO:0000313" key="2">
    <source>
        <dbReference type="Proteomes" id="UP000094243"/>
    </source>
</evidence>
<dbReference type="RefSeq" id="WP_069405451.1">
    <property type="nucleotide sequence ID" value="NZ_MIGZ01000060.1"/>
</dbReference>
<protein>
    <recommendedName>
        <fullName evidence="3">DUF4440 domain-containing protein</fullName>
    </recommendedName>
</protein>
<evidence type="ECO:0008006" key="3">
    <source>
        <dbReference type="Google" id="ProtNLM"/>
    </source>
</evidence>
<comment type="caution">
    <text evidence="1">The sequence shown here is derived from an EMBL/GenBank/DDBJ whole genome shotgun (WGS) entry which is preliminary data.</text>
</comment>
<organism evidence="1 2">
    <name type="scientific">Mycolicibacterium holsaticum</name>
    <dbReference type="NCBI Taxonomy" id="152142"/>
    <lineage>
        <taxon>Bacteria</taxon>
        <taxon>Bacillati</taxon>
        <taxon>Actinomycetota</taxon>
        <taxon>Actinomycetes</taxon>
        <taxon>Mycobacteriales</taxon>
        <taxon>Mycobacteriaceae</taxon>
        <taxon>Mycolicibacterium</taxon>
    </lineage>
</organism>
<gene>
    <name evidence="1" type="ORF">BHQ17_12155</name>
</gene>
<reference evidence="2" key="1">
    <citation type="submission" date="2016-09" db="EMBL/GenBank/DDBJ databases">
        <authorList>
            <person name="Greninger A.L."/>
            <person name="Jerome K.R."/>
            <person name="Mcnair B."/>
            <person name="Wallis C."/>
            <person name="Fang F."/>
        </authorList>
    </citation>
    <scope>NUCLEOTIDE SEQUENCE [LARGE SCALE GENOMIC DNA]</scope>
    <source>
        <strain evidence="2">M7</strain>
    </source>
</reference>
<evidence type="ECO:0000313" key="1">
    <source>
        <dbReference type="EMBL" id="ODQ93710.1"/>
    </source>
</evidence>
<accession>A0A1E3RV25</accession>
<sequence length="124" mass="13646">MELLERADDEAATARINAAAWNFLADMSVGAWNAAFSRLHPDLQTSCGSAERLERVVEGAGERPQSWTLREPSVRKHTGLITGSVERADGTPGIVEFSMDLSDGGWRIWAWSAGNRELCLEQDD</sequence>
<keyword evidence="2" id="KW-1185">Reference proteome</keyword>